<dbReference type="PANTHER" id="PTHR30582:SF2">
    <property type="entry name" value="L,D-TRANSPEPTIDASE YCIB-RELATED"/>
    <property type="match status" value="1"/>
</dbReference>
<dbReference type="InterPro" id="IPR013517">
    <property type="entry name" value="FG-GAP"/>
</dbReference>
<dbReference type="GO" id="GO:0018104">
    <property type="term" value="P:peptidoglycan-protein cross-linking"/>
    <property type="evidence" value="ECO:0007669"/>
    <property type="project" value="TreeGrafter"/>
</dbReference>
<accession>A0A1F7UJC8</accession>
<evidence type="ECO:0000256" key="3">
    <source>
        <dbReference type="ARBA" id="ARBA00022729"/>
    </source>
</evidence>
<evidence type="ECO:0000256" key="1">
    <source>
        <dbReference type="ARBA" id="ARBA00004752"/>
    </source>
</evidence>
<dbReference type="CDD" id="cd16913">
    <property type="entry name" value="YkuD_like"/>
    <property type="match status" value="1"/>
</dbReference>
<comment type="caution">
    <text evidence="10">The sequence shown here is derived from an EMBL/GenBank/DDBJ whole genome shotgun (WGS) entry which is preliminary data.</text>
</comment>
<dbReference type="SUPFAM" id="SSF141523">
    <property type="entry name" value="L,D-transpeptidase catalytic domain-like"/>
    <property type="match status" value="1"/>
</dbReference>
<feature type="chain" id="PRO_5009533066" description="L,D-TPase catalytic domain-containing protein" evidence="8">
    <location>
        <begin position="24"/>
        <end position="483"/>
    </location>
</feature>
<keyword evidence="4 7" id="KW-0133">Cell shape</keyword>
<dbReference type="InterPro" id="IPR050979">
    <property type="entry name" value="LD-transpeptidase"/>
</dbReference>
<dbReference type="PANTHER" id="PTHR30582">
    <property type="entry name" value="L,D-TRANSPEPTIDASE"/>
    <property type="match status" value="1"/>
</dbReference>
<dbReference type="Pfam" id="PF13517">
    <property type="entry name" value="FG-GAP_3"/>
    <property type="match status" value="1"/>
</dbReference>
<dbReference type="Proteomes" id="UP000176603">
    <property type="component" value="Unassembled WGS sequence"/>
</dbReference>
<dbReference type="Gene3D" id="2.130.10.130">
    <property type="entry name" value="Integrin alpha, N-terminal"/>
    <property type="match status" value="1"/>
</dbReference>
<gene>
    <name evidence="10" type="ORF">A3E39_02625</name>
</gene>
<dbReference type="InterPro" id="IPR038063">
    <property type="entry name" value="Transpep_catalytic_dom"/>
</dbReference>
<dbReference type="GO" id="GO:0005576">
    <property type="term" value="C:extracellular region"/>
    <property type="evidence" value="ECO:0007669"/>
    <property type="project" value="TreeGrafter"/>
</dbReference>
<feature type="domain" description="L,D-TPase catalytic" evidence="9">
    <location>
        <begin position="349"/>
        <end position="469"/>
    </location>
</feature>
<dbReference type="GO" id="GO:0071555">
    <property type="term" value="P:cell wall organization"/>
    <property type="evidence" value="ECO:0007669"/>
    <property type="project" value="UniProtKB-UniRule"/>
</dbReference>
<evidence type="ECO:0000256" key="2">
    <source>
        <dbReference type="ARBA" id="ARBA00022679"/>
    </source>
</evidence>
<evidence type="ECO:0000313" key="11">
    <source>
        <dbReference type="Proteomes" id="UP000176603"/>
    </source>
</evidence>
<keyword evidence="5 7" id="KW-0573">Peptidoglycan synthesis</keyword>
<feature type="signal peptide" evidence="8">
    <location>
        <begin position="1"/>
        <end position="23"/>
    </location>
</feature>
<reference evidence="10 11" key="1">
    <citation type="journal article" date="2016" name="Nat. Commun.">
        <title>Thousands of microbial genomes shed light on interconnected biogeochemical processes in an aquifer system.</title>
        <authorList>
            <person name="Anantharaman K."/>
            <person name="Brown C.T."/>
            <person name="Hug L.A."/>
            <person name="Sharon I."/>
            <person name="Castelle C.J."/>
            <person name="Probst A.J."/>
            <person name="Thomas B.C."/>
            <person name="Singh A."/>
            <person name="Wilkins M.J."/>
            <person name="Karaoz U."/>
            <person name="Brodie E.L."/>
            <person name="Williams K.H."/>
            <person name="Hubbard S.S."/>
            <person name="Banfield J.F."/>
        </authorList>
    </citation>
    <scope>NUCLEOTIDE SEQUENCE [LARGE SCALE GENOMIC DNA]</scope>
</reference>
<dbReference type="Gene3D" id="2.40.440.10">
    <property type="entry name" value="L,D-transpeptidase catalytic domain-like"/>
    <property type="match status" value="1"/>
</dbReference>
<dbReference type="Pfam" id="PF03734">
    <property type="entry name" value="YkuD"/>
    <property type="match status" value="1"/>
</dbReference>
<dbReference type="PROSITE" id="PS52029">
    <property type="entry name" value="LD_TPASE"/>
    <property type="match status" value="1"/>
</dbReference>
<evidence type="ECO:0000256" key="6">
    <source>
        <dbReference type="ARBA" id="ARBA00023316"/>
    </source>
</evidence>
<proteinExistence type="predicted"/>
<comment type="pathway">
    <text evidence="1 7">Cell wall biogenesis; peptidoglycan biosynthesis.</text>
</comment>
<protein>
    <recommendedName>
        <fullName evidence="9">L,D-TPase catalytic domain-containing protein</fullName>
    </recommendedName>
</protein>
<dbReference type="GO" id="GO:0008360">
    <property type="term" value="P:regulation of cell shape"/>
    <property type="evidence" value="ECO:0007669"/>
    <property type="project" value="UniProtKB-UniRule"/>
</dbReference>
<dbReference type="EMBL" id="MGEH01000032">
    <property type="protein sequence ID" value="OGL78372.1"/>
    <property type="molecule type" value="Genomic_DNA"/>
</dbReference>
<dbReference type="GO" id="GO:0016740">
    <property type="term" value="F:transferase activity"/>
    <property type="evidence" value="ECO:0007669"/>
    <property type="project" value="UniProtKB-KW"/>
</dbReference>
<dbReference type="InterPro" id="IPR028994">
    <property type="entry name" value="Integrin_alpha_N"/>
</dbReference>
<evidence type="ECO:0000256" key="5">
    <source>
        <dbReference type="ARBA" id="ARBA00022984"/>
    </source>
</evidence>
<keyword evidence="2" id="KW-0808">Transferase</keyword>
<evidence type="ECO:0000256" key="4">
    <source>
        <dbReference type="ARBA" id="ARBA00022960"/>
    </source>
</evidence>
<feature type="active site" description="Proton donor/acceptor" evidence="7">
    <location>
        <position position="429"/>
    </location>
</feature>
<organism evidence="10 11">
    <name type="scientific">Candidatus Uhrbacteria bacterium RIFCSPHIGHO2_12_FULL_60_25</name>
    <dbReference type="NCBI Taxonomy" id="1802399"/>
    <lineage>
        <taxon>Bacteria</taxon>
        <taxon>Candidatus Uhriibacteriota</taxon>
    </lineage>
</organism>
<keyword evidence="6 7" id="KW-0961">Cell wall biogenesis/degradation</keyword>
<dbReference type="STRING" id="1802399.A3E39_02625"/>
<evidence type="ECO:0000256" key="8">
    <source>
        <dbReference type="SAM" id="SignalP"/>
    </source>
</evidence>
<feature type="active site" description="Nucleophile" evidence="7">
    <location>
        <position position="445"/>
    </location>
</feature>
<dbReference type="InterPro" id="IPR005490">
    <property type="entry name" value="LD_TPept_cat_dom"/>
</dbReference>
<keyword evidence="3 8" id="KW-0732">Signal</keyword>
<evidence type="ECO:0000256" key="7">
    <source>
        <dbReference type="PROSITE-ProRule" id="PRU01373"/>
    </source>
</evidence>
<dbReference type="SUPFAM" id="SSF69318">
    <property type="entry name" value="Integrin alpha N-terminal domain"/>
    <property type="match status" value="1"/>
</dbReference>
<sequence length="483" mass="52377">MRIALQIAVPAVAVFLAAQPVFAWHPQPVPTKPEHARPPAVTLWGPDFQKRATFMAFEKNFQNGGEVAAGDLDGDGQAEIAVGAGPGRQPDVRVYATDGKLLKSFRAYPVWFKGGVRVAIGDVDGDGRAEIVTAPGPGIEPQINVFNADGTRVSKDDGLAYRKEFQGGVHIAVADLDGDGRAEIVTSPGPGGGPHVRVWNGKMENLGKDFFAFDAGMRDGVTVSVIRTPDGAHIAAAPESWTEPLVRRFSVKDQPLLAQEFYAFATSSRAGVSTAAFDADGDGVDEILAWRNGGGAAEVRQFGLSGTEQRRALFMDPAYHGGLSLVRAGADVAVMPTAPTVTGPLDQEKFIEVDLFRQRLYAYERGRTARTFLASTGVGKYPTPIMETAVLQKIFKKDYKWSYGKGNPDNYFLPNVRWNLQIRGPFYIHYAYWHNNFGHRMSHGCINVGRVDAEWIYNWADVGTKVVVHDGSLAAGASTLAKK</sequence>
<dbReference type="GO" id="GO:0071972">
    <property type="term" value="F:peptidoglycan L,D-transpeptidase activity"/>
    <property type="evidence" value="ECO:0007669"/>
    <property type="project" value="TreeGrafter"/>
</dbReference>
<evidence type="ECO:0000313" key="10">
    <source>
        <dbReference type="EMBL" id="OGL78372.1"/>
    </source>
</evidence>
<dbReference type="UniPathway" id="UPA00219"/>
<name>A0A1F7UJC8_9BACT</name>
<dbReference type="AlphaFoldDB" id="A0A1F7UJC8"/>
<evidence type="ECO:0000259" key="9">
    <source>
        <dbReference type="PROSITE" id="PS52029"/>
    </source>
</evidence>